<organism evidence="2 3">
    <name type="scientific">Mycena alexandri</name>
    <dbReference type="NCBI Taxonomy" id="1745969"/>
    <lineage>
        <taxon>Eukaryota</taxon>
        <taxon>Fungi</taxon>
        <taxon>Dikarya</taxon>
        <taxon>Basidiomycota</taxon>
        <taxon>Agaricomycotina</taxon>
        <taxon>Agaricomycetes</taxon>
        <taxon>Agaricomycetidae</taxon>
        <taxon>Agaricales</taxon>
        <taxon>Marasmiineae</taxon>
        <taxon>Mycenaceae</taxon>
        <taxon>Mycena</taxon>
    </lineage>
</organism>
<protein>
    <submittedName>
        <fullName evidence="2">Uncharacterized protein</fullName>
    </submittedName>
</protein>
<reference evidence="2" key="1">
    <citation type="submission" date="2023-03" db="EMBL/GenBank/DDBJ databases">
        <title>Massive genome expansion in bonnet fungi (Mycena s.s.) driven by repeated elements and novel gene families across ecological guilds.</title>
        <authorList>
            <consortium name="Lawrence Berkeley National Laboratory"/>
            <person name="Harder C.B."/>
            <person name="Miyauchi S."/>
            <person name="Viragh M."/>
            <person name="Kuo A."/>
            <person name="Thoen E."/>
            <person name="Andreopoulos B."/>
            <person name="Lu D."/>
            <person name="Skrede I."/>
            <person name="Drula E."/>
            <person name="Henrissat B."/>
            <person name="Morin E."/>
            <person name="Kohler A."/>
            <person name="Barry K."/>
            <person name="LaButti K."/>
            <person name="Morin E."/>
            <person name="Salamov A."/>
            <person name="Lipzen A."/>
            <person name="Mereny Z."/>
            <person name="Hegedus B."/>
            <person name="Baldrian P."/>
            <person name="Stursova M."/>
            <person name="Weitz H."/>
            <person name="Taylor A."/>
            <person name="Grigoriev I.V."/>
            <person name="Nagy L.G."/>
            <person name="Martin F."/>
            <person name="Kauserud H."/>
        </authorList>
    </citation>
    <scope>NUCLEOTIDE SEQUENCE</scope>
    <source>
        <strain evidence="2">CBHHK200</strain>
    </source>
</reference>
<dbReference type="AlphaFoldDB" id="A0AAD6SGD3"/>
<comment type="caution">
    <text evidence="2">The sequence shown here is derived from an EMBL/GenBank/DDBJ whole genome shotgun (WGS) entry which is preliminary data.</text>
</comment>
<feature type="region of interest" description="Disordered" evidence="1">
    <location>
        <begin position="47"/>
        <end position="128"/>
    </location>
</feature>
<dbReference type="Proteomes" id="UP001218188">
    <property type="component" value="Unassembled WGS sequence"/>
</dbReference>
<gene>
    <name evidence="2" type="ORF">C8F04DRAFT_1268246</name>
</gene>
<sequence length="275" mass="30607">MDPPFNDSDDYIEDRTDRGQYLTRELISRWAGRLPQPTFVFGTYAPLDGPVPPFRGFGPVDNYPGDNPDSRMTSSGTLNPFGGAQNVTSQPEAGRYTPDNRSGSTTSYSDDSRRIDNTPFTQEEELRYRAMTTRNRDRFPDEPIWEGTPRRNEDRRRMNYAPVNNDRMRNHNRAIAEDSRARARGMDIARSRGASPPPTPMPPARLNRPKGANDPVRIIDNPDLGAAPRGADELHPSGAARFVVGLVPERTRLASLGGVVALRANPFQPSRSGSQ</sequence>
<feature type="region of interest" description="Disordered" evidence="1">
    <location>
        <begin position="189"/>
        <end position="213"/>
    </location>
</feature>
<name>A0AAD6SGD3_9AGAR</name>
<accession>A0AAD6SGD3</accession>
<evidence type="ECO:0000313" key="3">
    <source>
        <dbReference type="Proteomes" id="UP001218188"/>
    </source>
</evidence>
<evidence type="ECO:0000256" key="1">
    <source>
        <dbReference type="SAM" id="MobiDB-lite"/>
    </source>
</evidence>
<evidence type="ECO:0000313" key="2">
    <source>
        <dbReference type="EMBL" id="KAJ7026321.1"/>
    </source>
</evidence>
<feature type="compositionally biased region" description="Polar residues" evidence="1">
    <location>
        <begin position="99"/>
        <end position="109"/>
    </location>
</feature>
<proteinExistence type="predicted"/>
<keyword evidence="3" id="KW-1185">Reference proteome</keyword>
<dbReference type="EMBL" id="JARJCM010000140">
    <property type="protein sequence ID" value="KAJ7026321.1"/>
    <property type="molecule type" value="Genomic_DNA"/>
</dbReference>